<gene>
    <name evidence="2" type="ORF">BJ875DRAFT_147456</name>
</gene>
<name>A0A9P7YUK7_9HELO</name>
<dbReference type="InterPro" id="IPR006683">
    <property type="entry name" value="Thioestr_dom"/>
</dbReference>
<dbReference type="EMBL" id="MU251358">
    <property type="protein sequence ID" value="KAG9239480.1"/>
    <property type="molecule type" value="Genomic_DNA"/>
</dbReference>
<organism evidence="2 3">
    <name type="scientific">Amylocarpus encephaloides</name>
    <dbReference type="NCBI Taxonomy" id="45428"/>
    <lineage>
        <taxon>Eukaryota</taxon>
        <taxon>Fungi</taxon>
        <taxon>Dikarya</taxon>
        <taxon>Ascomycota</taxon>
        <taxon>Pezizomycotina</taxon>
        <taxon>Leotiomycetes</taxon>
        <taxon>Helotiales</taxon>
        <taxon>Helotiales incertae sedis</taxon>
        <taxon>Amylocarpus</taxon>
    </lineage>
</organism>
<dbReference type="AlphaFoldDB" id="A0A9P7YUK7"/>
<dbReference type="Proteomes" id="UP000824998">
    <property type="component" value="Unassembled WGS sequence"/>
</dbReference>
<dbReference type="OrthoDB" id="506431at2759"/>
<dbReference type="InterPro" id="IPR029069">
    <property type="entry name" value="HotDog_dom_sf"/>
</dbReference>
<reference evidence="2" key="1">
    <citation type="journal article" date="2021" name="IMA Fungus">
        <title>Genomic characterization of three marine fungi, including Emericellopsis atlantica sp. nov. with signatures of a generalist lifestyle and marine biomass degradation.</title>
        <authorList>
            <person name="Hagestad O.C."/>
            <person name="Hou L."/>
            <person name="Andersen J.H."/>
            <person name="Hansen E.H."/>
            <person name="Altermark B."/>
            <person name="Li C."/>
            <person name="Kuhnert E."/>
            <person name="Cox R.J."/>
            <person name="Crous P.W."/>
            <person name="Spatafora J.W."/>
            <person name="Lail K."/>
            <person name="Amirebrahimi M."/>
            <person name="Lipzen A."/>
            <person name="Pangilinan J."/>
            <person name="Andreopoulos W."/>
            <person name="Hayes R.D."/>
            <person name="Ng V."/>
            <person name="Grigoriev I.V."/>
            <person name="Jackson S.A."/>
            <person name="Sutton T.D.S."/>
            <person name="Dobson A.D.W."/>
            <person name="Rama T."/>
        </authorList>
    </citation>
    <scope>NUCLEOTIDE SEQUENCE</scope>
    <source>
        <strain evidence="2">TRa018bII</strain>
    </source>
</reference>
<evidence type="ECO:0000313" key="2">
    <source>
        <dbReference type="EMBL" id="KAG9239480.1"/>
    </source>
</evidence>
<protein>
    <submittedName>
        <fullName evidence="2">UPF0644 protein PB2B4.06</fullName>
    </submittedName>
</protein>
<comment type="caution">
    <text evidence="2">The sequence shown here is derived from an EMBL/GenBank/DDBJ whole genome shotgun (WGS) entry which is preliminary data.</text>
</comment>
<dbReference type="PANTHER" id="PTHR47260:SF7">
    <property type="entry name" value="THIOESTERASE FAMILY PROTEIN (AFU_ORTHOLOGUE AFUA_1G10800)"/>
    <property type="match status" value="1"/>
</dbReference>
<keyword evidence="3" id="KW-1185">Reference proteome</keyword>
<dbReference type="PANTHER" id="PTHR47260">
    <property type="entry name" value="UPF0644 PROTEIN PB2B4.06"/>
    <property type="match status" value="1"/>
</dbReference>
<dbReference type="InterPro" id="IPR052061">
    <property type="entry name" value="PTE-AB_protein"/>
</dbReference>
<feature type="domain" description="Thioesterase" evidence="1">
    <location>
        <begin position="196"/>
        <end position="264"/>
    </location>
</feature>
<dbReference type="Pfam" id="PF03061">
    <property type="entry name" value="4HBT"/>
    <property type="match status" value="1"/>
</dbReference>
<dbReference type="SUPFAM" id="SSF54637">
    <property type="entry name" value="Thioesterase/thiol ester dehydrase-isomerase"/>
    <property type="match status" value="1"/>
</dbReference>
<sequence>MSLAGRLMTRQVAAGLFCPSKRLLPSVSGKTTIQQKFARLPRTFTTTAQLFSTQANLPPPKSLLSRTLGFFSIAILFTSIGVYMGVPSAEVVNGLLHHPTDQETLTMYVPDDETERKINDFIRDHPVSVDLRSRPEFSESRPHMKVPAFFKPHNLTAGTLMGPGKVAVPPFAWTEKGGKSFVAISYLGGDLCGHPGIIHGGMLATMLDEGLARCCFPALPNKIGVTANLNINYRAPAPAGVFVVLRAKTTKAEGRKAWVEGHIETLVGEGEKPVILAEATALFIEPKHAAVSPPAKRLNAQGLTKINRKWQEYIPFHQTRPRQKDPRRRQIWKQQLNGRAIPSGLIQSVKELS</sequence>
<evidence type="ECO:0000313" key="3">
    <source>
        <dbReference type="Proteomes" id="UP000824998"/>
    </source>
</evidence>
<accession>A0A9P7YUK7</accession>
<dbReference type="CDD" id="cd03443">
    <property type="entry name" value="PaaI_thioesterase"/>
    <property type="match status" value="1"/>
</dbReference>
<evidence type="ECO:0000259" key="1">
    <source>
        <dbReference type="Pfam" id="PF03061"/>
    </source>
</evidence>
<proteinExistence type="predicted"/>
<dbReference type="Gene3D" id="3.10.129.10">
    <property type="entry name" value="Hotdog Thioesterase"/>
    <property type="match status" value="1"/>
</dbReference>